<dbReference type="InterPro" id="IPR008775">
    <property type="entry name" value="Phytyl_CoA_dOase-like"/>
</dbReference>
<gene>
    <name evidence="2" type="ORF">B0I18_101532</name>
</gene>
<dbReference type="GO" id="GO:0005506">
    <property type="term" value="F:iron ion binding"/>
    <property type="evidence" value="ECO:0007669"/>
    <property type="project" value="UniProtKB-ARBA"/>
</dbReference>
<dbReference type="Proteomes" id="UP000240572">
    <property type="component" value="Unassembled WGS sequence"/>
</dbReference>
<comment type="caution">
    <text evidence="2">The sequence shown here is derived from an EMBL/GenBank/DDBJ whole genome shotgun (WGS) entry which is preliminary data.</text>
</comment>
<sequence>MNNKYETIKEQVARDGFAITEPLFSNNEIEAIIREIALANQEGQGVQASKDLFAIRHLFTSLPQLAPLVLTAKLKALVQGVFGMDYFIVKSIYFDKPENSNWFVPYHQDLMISVDRKAELPGYGPWTLKPAQVAVQPPVALLEDNFTLRVHLDHTDESNGALKVIAGSHRKGIYRPETINWQEETETLCKVERAAVMIMKPLLLHASGRSQASFKRRVIHIECSRTILPQALQWSEYQPLGAQA</sequence>
<dbReference type="OrthoDB" id="9791262at2"/>
<protein>
    <submittedName>
        <fullName evidence="2">Phytanoyl-CoA dioxygenase PhyH</fullName>
    </submittedName>
</protein>
<keyword evidence="2" id="KW-0223">Dioxygenase</keyword>
<dbReference type="EMBL" id="PYGD01000001">
    <property type="protein sequence ID" value="PSK94377.1"/>
    <property type="molecule type" value="Genomic_DNA"/>
</dbReference>
<evidence type="ECO:0000313" key="2">
    <source>
        <dbReference type="EMBL" id="PSK94377.1"/>
    </source>
</evidence>
<dbReference type="Gene3D" id="2.60.120.620">
    <property type="entry name" value="q2cbj1_9rhob like domain"/>
    <property type="match status" value="1"/>
</dbReference>
<dbReference type="AlphaFoldDB" id="A0A2P8DB11"/>
<keyword evidence="3" id="KW-1185">Reference proteome</keyword>
<keyword evidence="2" id="KW-0560">Oxidoreductase</keyword>
<evidence type="ECO:0000313" key="3">
    <source>
        <dbReference type="Proteomes" id="UP000240572"/>
    </source>
</evidence>
<dbReference type="Pfam" id="PF05721">
    <property type="entry name" value="PhyH"/>
    <property type="match status" value="1"/>
</dbReference>
<organism evidence="2 3">
    <name type="scientific">Taibaiella chishuiensis</name>
    <dbReference type="NCBI Taxonomy" id="1434707"/>
    <lineage>
        <taxon>Bacteria</taxon>
        <taxon>Pseudomonadati</taxon>
        <taxon>Bacteroidota</taxon>
        <taxon>Chitinophagia</taxon>
        <taxon>Chitinophagales</taxon>
        <taxon>Chitinophagaceae</taxon>
        <taxon>Taibaiella</taxon>
    </lineage>
</organism>
<dbReference type="GO" id="GO:0016706">
    <property type="term" value="F:2-oxoglutarate-dependent dioxygenase activity"/>
    <property type="evidence" value="ECO:0007669"/>
    <property type="project" value="UniProtKB-ARBA"/>
</dbReference>
<dbReference type="PANTHER" id="PTHR20883">
    <property type="entry name" value="PHYTANOYL-COA DIOXYGENASE DOMAIN CONTAINING 1"/>
    <property type="match status" value="1"/>
</dbReference>
<evidence type="ECO:0000256" key="1">
    <source>
        <dbReference type="ARBA" id="ARBA00001954"/>
    </source>
</evidence>
<dbReference type="SUPFAM" id="SSF51197">
    <property type="entry name" value="Clavaminate synthase-like"/>
    <property type="match status" value="1"/>
</dbReference>
<dbReference type="RefSeq" id="WP_106521086.1">
    <property type="nucleotide sequence ID" value="NZ_PYGD01000001.1"/>
</dbReference>
<dbReference type="PANTHER" id="PTHR20883:SF48">
    <property type="entry name" value="ECTOINE DIOXYGENASE"/>
    <property type="match status" value="1"/>
</dbReference>
<comment type="cofactor">
    <cofactor evidence="1">
        <name>Fe(2+)</name>
        <dbReference type="ChEBI" id="CHEBI:29033"/>
    </cofactor>
</comment>
<proteinExistence type="predicted"/>
<reference evidence="2 3" key="1">
    <citation type="submission" date="2018-03" db="EMBL/GenBank/DDBJ databases">
        <title>Genomic Encyclopedia of Type Strains, Phase III (KMG-III): the genomes of soil and plant-associated and newly described type strains.</title>
        <authorList>
            <person name="Whitman W."/>
        </authorList>
    </citation>
    <scope>NUCLEOTIDE SEQUENCE [LARGE SCALE GENOMIC DNA]</scope>
    <source>
        <strain evidence="2 3">CGMCC 1.12700</strain>
    </source>
</reference>
<accession>A0A2P8DB11</accession>
<name>A0A2P8DB11_9BACT</name>